<keyword evidence="3" id="KW-0539">Nucleus</keyword>
<reference evidence="6" key="2">
    <citation type="submission" date="2015-01" db="EMBL/GenBank/DDBJ databases">
        <title>Evolutionary Origins and Diversification of the Mycorrhizal Mutualists.</title>
        <authorList>
            <consortium name="DOE Joint Genome Institute"/>
            <consortium name="Mycorrhizal Genomics Consortium"/>
            <person name="Kohler A."/>
            <person name="Kuo A."/>
            <person name="Nagy L.G."/>
            <person name="Floudas D."/>
            <person name="Copeland A."/>
            <person name="Barry K.W."/>
            <person name="Cichocki N."/>
            <person name="Veneault-Fourrey C."/>
            <person name="LaButti K."/>
            <person name="Lindquist E.A."/>
            <person name="Lipzen A."/>
            <person name="Lundell T."/>
            <person name="Morin E."/>
            <person name="Murat C."/>
            <person name="Riley R."/>
            <person name="Ohm R."/>
            <person name="Sun H."/>
            <person name="Tunlid A."/>
            <person name="Henrissat B."/>
            <person name="Grigoriev I.V."/>
            <person name="Hibbett D.S."/>
            <person name="Martin F."/>
        </authorList>
    </citation>
    <scope>NUCLEOTIDE SEQUENCE [LARGE SCALE GENOMIC DNA]</scope>
    <source>
        <strain evidence="6">h7</strain>
    </source>
</reference>
<dbReference type="OrthoDB" id="416729at2759"/>
<keyword evidence="6" id="KW-1185">Reference proteome</keyword>
<feature type="compositionally biased region" description="Polar residues" evidence="4">
    <location>
        <begin position="34"/>
        <end position="45"/>
    </location>
</feature>
<dbReference type="HOGENOM" id="CLU_077462_0_0_1"/>
<feature type="region of interest" description="Disordered" evidence="4">
    <location>
        <begin position="251"/>
        <end position="275"/>
    </location>
</feature>
<keyword evidence="2" id="KW-0819">tRNA processing</keyword>
<accession>A0A0C2Z8S2</accession>
<dbReference type="GO" id="GO:0003676">
    <property type="term" value="F:nucleic acid binding"/>
    <property type="evidence" value="ECO:0007669"/>
    <property type="project" value="InterPro"/>
</dbReference>
<dbReference type="GO" id="GO:0000172">
    <property type="term" value="C:ribonuclease MRP complex"/>
    <property type="evidence" value="ECO:0007669"/>
    <property type="project" value="InterPro"/>
</dbReference>
<evidence type="ECO:0000256" key="4">
    <source>
        <dbReference type="SAM" id="MobiDB-lite"/>
    </source>
</evidence>
<organism evidence="5 6">
    <name type="scientific">Hebeloma cylindrosporum</name>
    <dbReference type="NCBI Taxonomy" id="76867"/>
    <lineage>
        <taxon>Eukaryota</taxon>
        <taxon>Fungi</taxon>
        <taxon>Dikarya</taxon>
        <taxon>Basidiomycota</taxon>
        <taxon>Agaricomycotina</taxon>
        <taxon>Agaricomycetes</taxon>
        <taxon>Agaricomycetidae</taxon>
        <taxon>Agaricales</taxon>
        <taxon>Agaricineae</taxon>
        <taxon>Hymenogastraceae</taxon>
        <taxon>Hebeloma</taxon>
    </lineage>
</organism>
<sequence>MNSNKKRKIDSNDLDDSSKRHKTAQAEPAVLTEIPQTSEPQANDEGSSDPPARKDATRKDKGKKKQDANGPASGDQQPRRRINKLDPPRPFPVVPTSVSDTGPRSSHREGKNMICLTRKTSLGAYMRRCKDVILKDGYKTLHLSAMGAAIPLLLQLVAALPPILPFTQDEIHSEITTGTVEVQDEVIPDDEEEDITYQTRGKSVLRVVFKIGDGEFEGDRGAIRKYSAGKSIPKTFSKFGQKAGNKDIKGKNRVIEGQPPPTIFEEPEQEMMDML</sequence>
<evidence type="ECO:0000256" key="1">
    <source>
        <dbReference type="ARBA" id="ARBA00004123"/>
    </source>
</evidence>
<dbReference type="Proteomes" id="UP000053424">
    <property type="component" value="Unassembled WGS sequence"/>
</dbReference>
<comment type="subcellular location">
    <subcellularLocation>
        <location evidence="1">Nucleus</location>
    </subcellularLocation>
</comment>
<feature type="compositionally biased region" description="Acidic residues" evidence="4">
    <location>
        <begin position="265"/>
        <end position="275"/>
    </location>
</feature>
<evidence type="ECO:0000256" key="2">
    <source>
        <dbReference type="ARBA" id="ARBA00022694"/>
    </source>
</evidence>
<gene>
    <name evidence="5" type="ORF">M413DRAFT_110341</name>
</gene>
<dbReference type="Gene3D" id="3.30.110.20">
    <property type="entry name" value="Alba-like domain"/>
    <property type="match status" value="1"/>
</dbReference>
<dbReference type="EMBL" id="KN831768">
    <property type="protein sequence ID" value="KIM49527.1"/>
    <property type="molecule type" value="Genomic_DNA"/>
</dbReference>
<evidence type="ECO:0000313" key="5">
    <source>
        <dbReference type="EMBL" id="KIM49527.1"/>
    </source>
</evidence>
<dbReference type="AlphaFoldDB" id="A0A0C2Z8S2"/>
<dbReference type="InterPro" id="IPR014612">
    <property type="entry name" value="Pop7/Rpp20"/>
</dbReference>
<dbReference type="GO" id="GO:0005655">
    <property type="term" value="C:nucleolar ribonuclease P complex"/>
    <property type="evidence" value="ECO:0007669"/>
    <property type="project" value="InterPro"/>
</dbReference>
<evidence type="ECO:0000256" key="3">
    <source>
        <dbReference type="ARBA" id="ARBA00023242"/>
    </source>
</evidence>
<reference evidence="5 6" key="1">
    <citation type="submission" date="2014-04" db="EMBL/GenBank/DDBJ databases">
        <authorList>
            <consortium name="DOE Joint Genome Institute"/>
            <person name="Kuo A."/>
            <person name="Gay G."/>
            <person name="Dore J."/>
            <person name="Kohler A."/>
            <person name="Nagy L.G."/>
            <person name="Floudas D."/>
            <person name="Copeland A."/>
            <person name="Barry K.W."/>
            <person name="Cichocki N."/>
            <person name="Veneault-Fourrey C."/>
            <person name="LaButti K."/>
            <person name="Lindquist E.A."/>
            <person name="Lipzen A."/>
            <person name="Lundell T."/>
            <person name="Morin E."/>
            <person name="Murat C."/>
            <person name="Sun H."/>
            <person name="Tunlid A."/>
            <person name="Henrissat B."/>
            <person name="Grigoriev I.V."/>
            <person name="Hibbett D.S."/>
            <person name="Martin F."/>
            <person name="Nordberg H.P."/>
            <person name="Cantor M.N."/>
            <person name="Hua S.X."/>
        </authorList>
    </citation>
    <scope>NUCLEOTIDE SEQUENCE [LARGE SCALE GENOMIC DNA]</scope>
    <source>
        <strain evidence="6">h7</strain>
    </source>
</reference>
<evidence type="ECO:0000313" key="6">
    <source>
        <dbReference type="Proteomes" id="UP000053424"/>
    </source>
</evidence>
<dbReference type="Pfam" id="PF12328">
    <property type="entry name" value="Rpp20"/>
    <property type="match status" value="1"/>
</dbReference>
<feature type="region of interest" description="Disordered" evidence="4">
    <location>
        <begin position="1"/>
        <end position="110"/>
    </location>
</feature>
<protein>
    <submittedName>
        <fullName evidence="5">Uncharacterized protein</fullName>
    </submittedName>
</protein>
<proteinExistence type="predicted"/>
<dbReference type="GO" id="GO:0001682">
    <property type="term" value="P:tRNA 5'-leader removal"/>
    <property type="evidence" value="ECO:0007669"/>
    <property type="project" value="InterPro"/>
</dbReference>
<dbReference type="InterPro" id="IPR036882">
    <property type="entry name" value="Alba-like_dom_sf"/>
</dbReference>
<name>A0A0C2Z8S2_HEBCY</name>